<evidence type="ECO:0000259" key="5">
    <source>
        <dbReference type="PROSITE" id="PS51677"/>
    </source>
</evidence>
<dbReference type="PROSITE" id="PS51677">
    <property type="entry name" value="NODB"/>
    <property type="match status" value="1"/>
</dbReference>
<dbReference type="InterPro" id="IPR002509">
    <property type="entry name" value="NODB_dom"/>
</dbReference>
<protein>
    <submittedName>
        <fullName evidence="6">Peptidoglycan/xylan/chitin deacetylase (PgdA/CDA1 family)</fullName>
    </submittedName>
</protein>
<organism evidence="6 7">
    <name type="scientific">Blastococcus saxobsidens</name>
    <dbReference type="NCBI Taxonomy" id="138336"/>
    <lineage>
        <taxon>Bacteria</taxon>
        <taxon>Bacillati</taxon>
        <taxon>Actinomycetota</taxon>
        <taxon>Actinomycetes</taxon>
        <taxon>Geodermatophilales</taxon>
        <taxon>Geodermatophilaceae</taxon>
        <taxon>Blastococcus</taxon>
    </lineage>
</organism>
<dbReference type="EMBL" id="SHKV01000001">
    <property type="protein sequence ID" value="RZU31219.1"/>
    <property type="molecule type" value="Genomic_DNA"/>
</dbReference>
<comment type="caution">
    <text evidence="6">The sequence shown here is derived from an EMBL/GenBank/DDBJ whole genome shotgun (WGS) entry which is preliminary data.</text>
</comment>
<evidence type="ECO:0000256" key="2">
    <source>
        <dbReference type="ARBA" id="ARBA00022801"/>
    </source>
</evidence>
<dbReference type="GO" id="GO:0005975">
    <property type="term" value="P:carbohydrate metabolic process"/>
    <property type="evidence" value="ECO:0007669"/>
    <property type="project" value="InterPro"/>
</dbReference>
<dbReference type="PANTHER" id="PTHR10587:SF133">
    <property type="entry name" value="CHITIN DEACETYLASE 1-RELATED"/>
    <property type="match status" value="1"/>
</dbReference>
<dbReference type="AlphaFoldDB" id="A0A4Q7Y5P7"/>
<evidence type="ECO:0000313" key="7">
    <source>
        <dbReference type="Proteomes" id="UP000292507"/>
    </source>
</evidence>
<reference evidence="6 7" key="1">
    <citation type="submission" date="2019-02" db="EMBL/GenBank/DDBJ databases">
        <title>Sequencing the genomes of 1000 actinobacteria strains.</title>
        <authorList>
            <person name="Klenk H.-P."/>
        </authorList>
    </citation>
    <scope>NUCLEOTIDE SEQUENCE [LARGE SCALE GENOMIC DNA]</scope>
    <source>
        <strain evidence="6 7">DSM 44509</strain>
    </source>
</reference>
<dbReference type="InterPro" id="IPR011330">
    <property type="entry name" value="Glyco_hydro/deAcase_b/a-brl"/>
</dbReference>
<evidence type="ECO:0000256" key="1">
    <source>
        <dbReference type="ARBA" id="ARBA00022723"/>
    </source>
</evidence>
<dbReference type="GO" id="GO:0046872">
    <property type="term" value="F:metal ion binding"/>
    <property type="evidence" value="ECO:0007669"/>
    <property type="project" value="UniProtKB-KW"/>
</dbReference>
<keyword evidence="1" id="KW-0479">Metal-binding</keyword>
<dbReference type="Pfam" id="PF01522">
    <property type="entry name" value="Polysacc_deac_1"/>
    <property type="match status" value="1"/>
</dbReference>
<dbReference type="Proteomes" id="UP000292507">
    <property type="component" value="Unassembled WGS sequence"/>
</dbReference>
<dbReference type="Gene3D" id="3.20.20.370">
    <property type="entry name" value="Glycoside hydrolase/deacetylase"/>
    <property type="match status" value="1"/>
</dbReference>
<dbReference type="CDD" id="cd10917">
    <property type="entry name" value="CE4_NodB_like_6s_7s"/>
    <property type="match status" value="1"/>
</dbReference>
<name>A0A4Q7Y5P7_9ACTN</name>
<dbReference type="SUPFAM" id="SSF88713">
    <property type="entry name" value="Glycoside hydrolase/deacetylase"/>
    <property type="match status" value="1"/>
</dbReference>
<feature type="compositionally biased region" description="Gly residues" evidence="3">
    <location>
        <begin position="34"/>
        <end position="46"/>
    </location>
</feature>
<accession>A0A4Q7Y5P7</accession>
<feature type="chain" id="PRO_5020383754" evidence="4">
    <location>
        <begin position="32"/>
        <end position="260"/>
    </location>
</feature>
<dbReference type="GO" id="GO:0016020">
    <property type="term" value="C:membrane"/>
    <property type="evidence" value="ECO:0007669"/>
    <property type="project" value="TreeGrafter"/>
</dbReference>
<keyword evidence="4" id="KW-0732">Signal</keyword>
<sequence>MTAVRTRSFRRLAAPLVLAALAVGSTAPASADGAGPGAGPGAGQGGKATAEVVTTTKLQGDVAALTFDDGPNPYDTPRLLEVLKDNNVKAVFCLWGDFIKQHPHLVRDIVAGGHTLCNHTMTHPNLAGWSPDQAFTAEEVRAEIEATSALIREVAPNAPIPYFRAPYGAWGEHSARIAADMGMQPLGWQVVIEDWATQDADVLAQRLESGIRANPGGVVLMHDGPSGDPMLRHGTVEAVARVIPELKAEGWRFHQPDRRG</sequence>
<feature type="region of interest" description="Disordered" evidence="3">
    <location>
        <begin position="29"/>
        <end position="49"/>
    </location>
</feature>
<dbReference type="InterPro" id="IPR050248">
    <property type="entry name" value="Polysacc_deacetylase_ArnD"/>
</dbReference>
<proteinExistence type="predicted"/>
<dbReference type="OrthoDB" id="9815836at2"/>
<dbReference type="GO" id="GO:0016810">
    <property type="term" value="F:hydrolase activity, acting on carbon-nitrogen (but not peptide) bonds"/>
    <property type="evidence" value="ECO:0007669"/>
    <property type="project" value="InterPro"/>
</dbReference>
<dbReference type="PANTHER" id="PTHR10587">
    <property type="entry name" value="GLYCOSYL TRANSFERASE-RELATED"/>
    <property type="match status" value="1"/>
</dbReference>
<evidence type="ECO:0000313" key="6">
    <source>
        <dbReference type="EMBL" id="RZU31219.1"/>
    </source>
</evidence>
<dbReference type="RefSeq" id="WP_104527391.1">
    <property type="nucleotide sequence ID" value="NZ_POQT01000005.1"/>
</dbReference>
<evidence type="ECO:0000256" key="3">
    <source>
        <dbReference type="SAM" id="MobiDB-lite"/>
    </source>
</evidence>
<keyword evidence="7" id="KW-1185">Reference proteome</keyword>
<keyword evidence="2" id="KW-0378">Hydrolase</keyword>
<feature type="signal peptide" evidence="4">
    <location>
        <begin position="1"/>
        <end position="31"/>
    </location>
</feature>
<feature type="domain" description="NodB homology" evidence="5">
    <location>
        <begin position="61"/>
        <end position="254"/>
    </location>
</feature>
<gene>
    <name evidence="6" type="ORF">BKA19_0874</name>
</gene>
<evidence type="ECO:0000256" key="4">
    <source>
        <dbReference type="SAM" id="SignalP"/>
    </source>
</evidence>